<feature type="transmembrane region" description="Helical" evidence="2">
    <location>
        <begin position="23"/>
        <end position="41"/>
    </location>
</feature>
<dbReference type="EMBL" id="JBHLUD010000002">
    <property type="protein sequence ID" value="MFC0541914.1"/>
    <property type="molecule type" value="Genomic_DNA"/>
</dbReference>
<protein>
    <submittedName>
        <fullName evidence="3">Uncharacterized protein</fullName>
    </submittedName>
</protein>
<evidence type="ECO:0000313" key="4">
    <source>
        <dbReference type="Proteomes" id="UP001589810"/>
    </source>
</evidence>
<accession>A0ABV6MNM8</accession>
<dbReference type="Proteomes" id="UP001589810">
    <property type="component" value="Unassembled WGS sequence"/>
</dbReference>
<keyword evidence="4" id="KW-1185">Reference proteome</keyword>
<gene>
    <name evidence="3" type="ORF">ACFFH7_10510</name>
</gene>
<name>A0ABV6MNM8_9PSEU</name>
<feature type="compositionally biased region" description="Basic and acidic residues" evidence="1">
    <location>
        <begin position="1"/>
        <end position="10"/>
    </location>
</feature>
<evidence type="ECO:0000313" key="3">
    <source>
        <dbReference type="EMBL" id="MFC0541914.1"/>
    </source>
</evidence>
<comment type="caution">
    <text evidence="3">The sequence shown here is derived from an EMBL/GenBank/DDBJ whole genome shotgun (WGS) entry which is preliminary data.</text>
</comment>
<keyword evidence="2" id="KW-0812">Transmembrane</keyword>
<keyword evidence="2" id="KW-1133">Transmembrane helix</keyword>
<evidence type="ECO:0000256" key="2">
    <source>
        <dbReference type="SAM" id="Phobius"/>
    </source>
</evidence>
<evidence type="ECO:0000256" key="1">
    <source>
        <dbReference type="SAM" id="MobiDB-lite"/>
    </source>
</evidence>
<feature type="region of interest" description="Disordered" evidence="1">
    <location>
        <begin position="1"/>
        <end position="21"/>
    </location>
</feature>
<proteinExistence type="predicted"/>
<keyword evidence="2" id="KW-0472">Membrane</keyword>
<reference evidence="3 4" key="1">
    <citation type="submission" date="2024-09" db="EMBL/GenBank/DDBJ databases">
        <authorList>
            <person name="Sun Q."/>
            <person name="Mori K."/>
        </authorList>
    </citation>
    <scope>NUCLEOTIDE SEQUENCE [LARGE SCALE GENOMIC DNA]</scope>
    <source>
        <strain evidence="3 4">TBRC 1432</strain>
    </source>
</reference>
<organism evidence="3 4">
    <name type="scientific">Kutzneria chonburiensis</name>
    <dbReference type="NCBI Taxonomy" id="1483604"/>
    <lineage>
        <taxon>Bacteria</taxon>
        <taxon>Bacillati</taxon>
        <taxon>Actinomycetota</taxon>
        <taxon>Actinomycetes</taxon>
        <taxon>Pseudonocardiales</taxon>
        <taxon>Pseudonocardiaceae</taxon>
        <taxon>Kutzneria</taxon>
    </lineage>
</organism>
<dbReference type="RefSeq" id="WP_273942051.1">
    <property type="nucleotide sequence ID" value="NZ_CP097263.1"/>
</dbReference>
<sequence length="44" mass="4853">MSETNDEKAAPRGASGRKPSSETISLLIRLLMVVVTIINLLRDR</sequence>